<evidence type="ECO:0000256" key="6">
    <source>
        <dbReference type="ARBA" id="ARBA00022801"/>
    </source>
</evidence>
<evidence type="ECO:0000313" key="15">
    <source>
        <dbReference type="EMBL" id="KAG9228388.1"/>
    </source>
</evidence>
<feature type="domain" description="GH18" evidence="14">
    <location>
        <begin position="39"/>
        <end position="402"/>
    </location>
</feature>
<dbReference type="Pfam" id="PF00704">
    <property type="entry name" value="Glyco_hydro_18"/>
    <property type="match status" value="1"/>
</dbReference>
<dbReference type="InterPro" id="IPR029070">
    <property type="entry name" value="Chitinase_insertion_sf"/>
</dbReference>
<keyword evidence="10" id="KW-0624">Polysaccharide degradation</keyword>
<feature type="signal peptide" evidence="13">
    <location>
        <begin position="1"/>
        <end position="19"/>
    </location>
</feature>
<evidence type="ECO:0000256" key="8">
    <source>
        <dbReference type="ARBA" id="ARBA00023277"/>
    </source>
</evidence>
<feature type="region of interest" description="Disordered" evidence="12">
    <location>
        <begin position="486"/>
        <end position="507"/>
    </location>
</feature>
<reference evidence="15" key="1">
    <citation type="journal article" date="2021" name="IMA Fungus">
        <title>Genomic characterization of three marine fungi, including Emericellopsis atlantica sp. nov. with signatures of a generalist lifestyle and marine biomass degradation.</title>
        <authorList>
            <person name="Hagestad O.C."/>
            <person name="Hou L."/>
            <person name="Andersen J.H."/>
            <person name="Hansen E.H."/>
            <person name="Altermark B."/>
            <person name="Li C."/>
            <person name="Kuhnert E."/>
            <person name="Cox R.J."/>
            <person name="Crous P.W."/>
            <person name="Spatafora J.W."/>
            <person name="Lail K."/>
            <person name="Amirebrahimi M."/>
            <person name="Lipzen A."/>
            <person name="Pangilinan J."/>
            <person name="Andreopoulos W."/>
            <person name="Hayes R.D."/>
            <person name="Ng V."/>
            <person name="Grigoriev I.V."/>
            <person name="Jackson S.A."/>
            <person name="Sutton T.D.S."/>
            <person name="Dobson A.D.W."/>
            <person name="Rama T."/>
        </authorList>
    </citation>
    <scope>NUCLEOTIDE SEQUENCE</scope>
    <source>
        <strain evidence="15">TRa018bII</strain>
    </source>
</reference>
<dbReference type="GO" id="GO:0008843">
    <property type="term" value="F:endochitinase activity"/>
    <property type="evidence" value="ECO:0007669"/>
    <property type="project" value="UniProtKB-EC"/>
</dbReference>
<dbReference type="InterPro" id="IPR050314">
    <property type="entry name" value="Glycosyl_Hydrlase_18"/>
</dbReference>
<evidence type="ECO:0000256" key="13">
    <source>
        <dbReference type="SAM" id="SignalP"/>
    </source>
</evidence>
<dbReference type="InterPro" id="IPR001579">
    <property type="entry name" value="Glyco_hydro_18_chit_AS"/>
</dbReference>
<dbReference type="Gene3D" id="3.20.20.80">
    <property type="entry name" value="Glycosidases"/>
    <property type="match status" value="1"/>
</dbReference>
<dbReference type="FunFam" id="3.10.50.10:FF:000005">
    <property type="entry name" value="Endochitinase B1"/>
    <property type="match status" value="1"/>
</dbReference>
<dbReference type="EMBL" id="MU251955">
    <property type="protein sequence ID" value="KAG9228388.1"/>
    <property type="molecule type" value="Genomic_DNA"/>
</dbReference>
<dbReference type="PROSITE" id="PS01095">
    <property type="entry name" value="GH18_1"/>
    <property type="match status" value="1"/>
</dbReference>
<dbReference type="InterPro" id="IPR011583">
    <property type="entry name" value="Chitinase_II/V-like_cat"/>
</dbReference>
<name>A0A9P8BZ69_9HELO</name>
<evidence type="ECO:0000256" key="10">
    <source>
        <dbReference type="ARBA" id="ARBA00023326"/>
    </source>
</evidence>
<evidence type="ECO:0000256" key="2">
    <source>
        <dbReference type="ARBA" id="ARBA00004613"/>
    </source>
</evidence>
<sequence>MLWAIITILLSATCKLGSCNQVQGYSLSDPRDVSNNATYLSVAYYVNWAVYDRAFYPKDLPVDKLTHVLYAFANISPQTGEVYLSDTFADTEANCAGDSSNEAGENLSGCLNQLYLLKKSNRNLKVLLSIGGSTYSANFAAPLSTASGRSTFASTAVILVGNFGFDGLDIDWEYPQNDIEAANMVLLLQAIREALDAYGNSLSTPHHFQLTVACPAGQVNYQTMHLASMDQYLDFWNLMAFDYSGSWSAVAADQANLFSGHDLATTPFDTRTAVSYYLSQGIPSKKFVLGMPVYGRSFEATDGPGKPYDGIGNGTWQPGVYDFKSLPLSGAVEIYSQNTGASYSYDAGKRELISYDTVAVAKQKAAYIQQEELGGAMWWESSADGAGNNSLIQNVVGVLGGGDGSTLASFPNQLSYPNSTYDNLRAGVPESGSSSATAPASTDIVSGDYLSRTAATQSAHLGTISTSTTCSFPSIINSTSLAIDPGSTTTEAVPGQSPSSSVTNTPLVPGKNGVPGCAYITASNMGPGAMCQLNYCNCGGTAAPLLTSTVSDIATTNCNYQTQPATRSCPTVIPVDRITVGGYIYKAGLLTSGSKSYMWNWTPPAPTGVVYDLTTANGRAITSGDSVLTMADGGMFVWPKDCNDAACIRPVVNIITTITGN</sequence>
<comment type="caution">
    <text evidence="15">The sequence shown here is derived from an EMBL/GenBank/DDBJ whole genome shotgun (WGS) entry which is preliminary data.</text>
</comment>
<proteinExistence type="inferred from homology"/>
<keyword evidence="6 11" id="KW-0378">Hydrolase</keyword>
<evidence type="ECO:0000256" key="12">
    <source>
        <dbReference type="SAM" id="MobiDB-lite"/>
    </source>
</evidence>
<comment type="subcellular location">
    <subcellularLocation>
        <location evidence="2">Secreted</location>
    </subcellularLocation>
</comment>
<evidence type="ECO:0000256" key="9">
    <source>
        <dbReference type="ARBA" id="ARBA00023295"/>
    </source>
</evidence>
<keyword evidence="13" id="KW-0732">Signal</keyword>
<dbReference type="PROSITE" id="PS51910">
    <property type="entry name" value="GH18_2"/>
    <property type="match status" value="1"/>
</dbReference>
<dbReference type="GO" id="GO:0006032">
    <property type="term" value="P:chitin catabolic process"/>
    <property type="evidence" value="ECO:0007669"/>
    <property type="project" value="UniProtKB-KW"/>
</dbReference>
<dbReference type="FunFam" id="3.20.20.80:FF:000075">
    <property type="entry name" value="Sporulation-specific chitinase"/>
    <property type="match status" value="1"/>
</dbReference>
<dbReference type="Gene3D" id="3.10.50.10">
    <property type="match status" value="1"/>
</dbReference>
<organism evidence="15 16">
    <name type="scientific">Amylocarpus encephaloides</name>
    <dbReference type="NCBI Taxonomy" id="45428"/>
    <lineage>
        <taxon>Eukaryota</taxon>
        <taxon>Fungi</taxon>
        <taxon>Dikarya</taxon>
        <taxon>Ascomycota</taxon>
        <taxon>Pezizomycotina</taxon>
        <taxon>Leotiomycetes</taxon>
        <taxon>Helotiales</taxon>
        <taxon>Helotiales incertae sedis</taxon>
        <taxon>Amylocarpus</taxon>
    </lineage>
</organism>
<comment type="similarity">
    <text evidence="3">Belongs to the glycosyl hydrolase 18 family. Chitinase class V subfamily.</text>
</comment>
<dbReference type="PANTHER" id="PTHR11177:SF317">
    <property type="entry name" value="CHITINASE 12-RELATED"/>
    <property type="match status" value="1"/>
</dbReference>
<feature type="compositionally biased region" description="Polar residues" evidence="12">
    <location>
        <begin position="486"/>
        <end position="506"/>
    </location>
</feature>
<protein>
    <recommendedName>
        <fullName evidence="4">chitinase</fullName>
        <ecNumber evidence="4">3.2.1.14</ecNumber>
    </recommendedName>
</protein>
<feature type="chain" id="PRO_5040201286" description="chitinase" evidence="13">
    <location>
        <begin position="20"/>
        <end position="661"/>
    </location>
</feature>
<dbReference type="SUPFAM" id="SSF51445">
    <property type="entry name" value="(Trans)glycosidases"/>
    <property type="match status" value="1"/>
</dbReference>
<keyword evidence="7" id="KW-0146">Chitin degradation</keyword>
<dbReference type="OrthoDB" id="76388at2759"/>
<gene>
    <name evidence="15" type="ORF">BJ875DRAFT_527220</name>
</gene>
<evidence type="ECO:0000256" key="4">
    <source>
        <dbReference type="ARBA" id="ARBA00012729"/>
    </source>
</evidence>
<dbReference type="EC" id="3.2.1.14" evidence="4"/>
<evidence type="ECO:0000259" key="14">
    <source>
        <dbReference type="PROSITE" id="PS51910"/>
    </source>
</evidence>
<evidence type="ECO:0000256" key="7">
    <source>
        <dbReference type="ARBA" id="ARBA00023024"/>
    </source>
</evidence>
<keyword evidence="5" id="KW-0964">Secreted</keyword>
<evidence type="ECO:0000256" key="1">
    <source>
        <dbReference type="ARBA" id="ARBA00000822"/>
    </source>
</evidence>
<dbReference type="GO" id="GO:0008061">
    <property type="term" value="F:chitin binding"/>
    <property type="evidence" value="ECO:0007669"/>
    <property type="project" value="InterPro"/>
</dbReference>
<dbReference type="Proteomes" id="UP000824998">
    <property type="component" value="Unassembled WGS sequence"/>
</dbReference>
<evidence type="ECO:0000256" key="11">
    <source>
        <dbReference type="RuleBase" id="RU000489"/>
    </source>
</evidence>
<accession>A0A9P8BZ69</accession>
<keyword evidence="16" id="KW-1185">Reference proteome</keyword>
<keyword evidence="8" id="KW-0119">Carbohydrate metabolism</keyword>
<evidence type="ECO:0000313" key="16">
    <source>
        <dbReference type="Proteomes" id="UP000824998"/>
    </source>
</evidence>
<dbReference type="InterPro" id="IPR001223">
    <property type="entry name" value="Glyco_hydro18_cat"/>
</dbReference>
<comment type="catalytic activity">
    <reaction evidence="1">
        <text>Random endo-hydrolysis of N-acetyl-beta-D-glucosaminide (1-&gt;4)-beta-linkages in chitin and chitodextrins.</text>
        <dbReference type="EC" id="3.2.1.14"/>
    </reaction>
</comment>
<dbReference type="SUPFAM" id="SSF54556">
    <property type="entry name" value="Chitinase insertion domain"/>
    <property type="match status" value="1"/>
</dbReference>
<evidence type="ECO:0000256" key="5">
    <source>
        <dbReference type="ARBA" id="ARBA00022525"/>
    </source>
</evidence>
<dbReference type="GO" id="GO:0005576">
    <property type="term" value="C:extracellular region"/>
    <property type="evidence" value="ECO:0007669"/>
    <property type="project" value="UniProtKB-SubCell"/>
</dbReference>
<evidence type="ECO:0000256" key="3">
    <source>
        <dbReference type="ARBA" id="ARBA00008682"/>
    </source>
</evidence>
<keyword evidence="9 11" id="KW-0326">Glycosidase</keyword>
<dbReference type="PANTHER" id="PTHR11177">
    <property type="entry name" value="CHITINASE"/>
    <property type="match status" value="1"/>
</dbReference>
<dbReference type="GO" id="GO:0000272">
    <property type="term" value="P:polysaccharide catabolic process"/>
    <property type="evidence" value="ECO:0007669"/>
    <property type="project" value="UniProtKB-KW"/>
</dbReference>
<dbReference type="InterPro" id="IPR017853">
    <property type="entry name" value="GH"/>
</dbReference>
<dbReference type="AlphaFoldDB" id="A0A9P8BZ69"/>
<dbReference type="CDD" id="cd06548">
    <property type="entry name" value="GH18_chitinase"/>
    <property type="match status" value="1"/>
</dbReference>
<dbReference type="SMART" id="SM00636">
    <property type="entry name" value="Glyco_18"/>
    <property type="match status" value="1"/>
</dbReference>